<evidence type="ECO:0000313" key="3">
    <source>
        <dbReference type="Proteomes" id="UP000015106"/>
    </source>
</evidence>
<dbReference type="SUPFAM" id="SSF52540">
    <property type="entry name" value="P-loop containing nucleoside triphosphate hydrolases"/>
    <property type="match status" value="1"/>
</dbReference>
<accession>A0A8R7QY09</accession>
<dbReference type="Proteomes" id="UP000015106">
    <property type="component" value="Chromosome 7"/>
</dbReference>
<evidence type="ECO:0000259" key="1">
    <source>
        <dbReference type="Pfam" id="PF00485"/>
    </source>
</evidence>
<reference evidence="2" key="2">
    <citation type="submission" date="2018-03" db="EMBL/GenBank/DDBJ databases">
        <title>The Triticum urartu genome reveals the dynamic nature of wheat genome evolution.</title>
        <authorList>
            <person name="Ling H."/>
            <person name="Ma B."/>
            <person name="Shi X."/>
            <person name="Liu H."/>
            <person name="Dong L."/>
            <person name="Sun H."/>
            <person name="Cao Y."/>
            <person name="Gao Q."/>
            <person name="Zheng S."/>
            <person name="Li Y."/>
            <person name="Yu Y."/>
            <person name="Du H."/>
            <person name="Qi M."/>
            <person name="Li Y."/>
            <person name="Yu H."/>
            <person name="Cui Y."/>
            <person name="Wang N."/>
            <person name="Chen C."/>
            <person name="Wu H."/>
            <person name="Zhao Y."/>
            <person name="Zhang J."/>
            <person name="Li Y."/>
            <person name="Zhou W."/>
            <person name="Zhang B."/>
            <person name="Hu W."/>
            <person name="Eijk M."/>
            <person name="Tang J."/>
            <person name="Witsenboer H."/>
            <person name="Zhao S."/>
            <person name="Li Z."/>
            <person name="Zhang A."/>
            <person name="Wang D."/>
            <person name="Liang C."/>
        </authorList>
    </citation>
    <scope>NUCLEOTIDE SEQUENCE [LARGE SCALE GENOMIC DNA]</scope>
    <source>
        <strain evidence="2">cv. G1812</strain>
    </source>
</reference>
<dbReference type="InterPro" id="IPR027417">
    <property type="entry name" value="P-loop_NTPase"/>
</dbReference>
<reference evidence="2" key="3">
    <citation type="submission" date="2022-06" db="UniProtKB">
        <authorList>
            <consortium name="EnsemblPlants"/>
        </authorList>
    </citation>
    <scope>IDENTIFICATION</scope>
</reference>
<dbReference type="Gene3D" id="3.40.50.300">
    <property type="entry name" value="P-loop containing nucleotide triphosphate hydrolases"/>
    <property type="match status" value="1"/>
</dbReference>
<keyword evidence="3" id="KW-1185">Reference proteome</keyword>
<proteinExistence type="predicted"/>
<feature type="domain" description="Phosphoribulokinase/uridine kinase" evidence="1">
    <location>
        <begin position="62"/>
        <end position="143"/>
    </location>
</feature>
<evidence type="ECO:0000313" key="2">
    <source>
        <dbReference type="EnsemblPlants" id="TuG1812G0700000560.01.T01"/>
    </source>
</evidence>
<dbReference type="Gramene" id="TuG1812G0700000560.01.T01">
    <property type="protein sequence ID" value="TuG1812G0700000560.01.T01"/>
    <property type="gene ID" value="TuG1812G0700000560.01"/>
</dbReference>
<name>A0A8R7QY09_TRIUA</name>
<dbReference type="Pfam" id="PF00485">
    <property type="entry name" value="PRK"/>
    <property type="match status" value="1"/>
</dbReference>
<dbReference type="AlphaFoldDB" id="A0A8R7QY09"/>
<dbReference type="EnsemblPlants" id="TuG1812G0700000560.01.T01">
    <property type="protein sequence ID" value="TuG1812G0700000560.01.T01"/>
    <property type="gene ID" value="TuG1812G0700000560.01"/>
</dbReference>
<reference evidence="3" key="1">
    <citation type="journal article" date="2013" name="Nature">
        <title>Draft genome of the wheat A-genome progenitor Triticum urartu.</title>
        <authorList>
            <person name="Ling H.Q."/>
            <person name="Zhao S."/>
            <person name="Liu D."/>
            <person name="Wang J."/>
            <person name="Sun H."/>
            <person name="Zhang C."/>
            <person name="Fan H."/>
            <person name="Li D."/>
            <person name="Dong L."/>
            <person name="Tao Y."/>
            <person name="Gao C."/>
            <person name="Wu H."/>
            <person name="Li Y."/>
            <person name="Cui Y."/>
            <person name="Guo X."/>
            <person name="Zheng S."/>
            <person name="Wang B."/>
            <person name="Yu K."/>
            <person name="Liang Q."/>
            <person name="Yang W."/>
            <person name="Lou X."/>
            <person name="Chen J."/>
            <person name="Feng M."/>
            <person name="Jian J."/>
            <person name="Zhang X."/>
            <person name="Luo G."/>
            <person name="Jiang Y."/>
            <person name="Liu J."/>
            <person name="Wang Z."/>
            <person name="Sha Y."/>
            <person name="Zhang B."/>
            <person name="Wu H."/>
            <person name="Tang D."/>
            <person name="Shen Q."/>
            <person name="Xue P."/>
            <person name="Zou S."/>
            <person name="Wang X."/>
            <person name="Liu X."/>
            <person name="Wang F."/>
            <person name="Yang Y."/>
            <person name="An X."/>
            <person name="Dong Z."/>
            <person name="Zhang K."/>
            <person name="Zhang X."/>
            <person name="Luo M.C."/>
            <person name="Dvorak J."/>
            <person name="Tong Y."/>
            <person name="Wang J."/>
            <person name="Yang H."/>
            <person name="Li Z."/>
            <person name="Wang D."/>
            <person name="Zhang A."/>
            <person name="Wang J."/>
        </authorList>
    </citation>
    <scope>NUCLEOTIDE SEQUENCE</scope>
    <source>
        <strain evidence="3">cv. G1812</strain>
    </source>
</reference>
<dbReference type="GO" id="GO:0005524">
    <property type="term" value="F:ATP binding"/>
    <property type="evidence" value="ECO:0007669"/>
    <property type="project" value="InterPro"/>
</dbReference>
<dbReference type="PANTHER" id="PTHR10285">
    <property type="entry name" value="URIDINE KINASE"/>
    <property type="match status" value="1"/>
</dbReference>
<protein>
    <recommendedName>
        <fullName evidence="1">Phosphoribulokinase/uridine kinase domain-containing protein</fullName>
    </recommendedName>
</protein>
<dbReference type="InterPro" id="IPR006083">
    <property type="entry name" value="PRK/URK"/>
</dbReference>
<dbReference type="GO" id="GO:0016301">
    <property type="term" value="F:kinase activity"/>
    <property type="evidence" value="ECO:0007669"/>
    <property type="project" value="InterPro"/>
</dbReference>
<organism evidence="2 3">
    <name type="scientific">Triticum urartu</name>
    <name type="common">Red wild einkorn</name>
    <name type="synonym">Crithodium urartu</name>
    <dbReference type="NCBI Taxonomy" id="4572"/>
    <lineage>
        <taxon>Eukaryota</taxon>
        <taxon>Viridiplantae</taxon>
        <taxon>Streptophyta</taxon>
        <taxon>Embryophyta</taxon>
        <taxon>Tracheophyta</taxon>
        <taxon>Spermatophyta</taxon>
        <taxon>Magnoliopsida</taxon>
        <taxon>Liliopsida</taxon>
        <taxon>Poales</taxon>
        <taxon>Poaceae</taxon>
        <taxon>BOP clade</taxon>
        <taxon>Pooideae</taxon>
        <taxon>Triticodae</taxon>
        <taxon>Triticeae</taxon>
        <taxon>Triticinae</taxon>
        <taxon>Triticum</taxon>
    </lineage>
</organism>
<sequence length="151" mass="16921">MGTYSTREVLNATAVGVHHPALRLHELDLKDSLSGEDLPMTSGLENGHQEPFVITTNLLPSSGKSTICKMIIDQLCDQCIVVVTQESFYYGLPNKESLCVHDYNFDHLDAFDMDLLLSCMETLKHGKVVDIPSYDFKTHRSVSCARKVILY</sequence>